<feature type="transmembrane region" description="Helical" evidence="1">
    <location>
        <begin position="81"/>
        <end position="101"/>
    </location>
</feature>
<keyword evidence="1" id="KW-0812">Transmembrane</keyword>
<organism evidence="2">
    <name type="scientific">Lithophaga curta</name>
    <dbReference type="NCBI Taxonomy" id="2590090"/>
    <lineage>
        <taxon>Eukaryota</taxon>
        <taxon>Metazoa</taxon>
        <taxon>Spiralia</taxon>
        <taxon>Lophotrochozoa</taxon>
        <taxon>Mollusca</taxon>
        <taxon>Bivalvia</taxon>
        <taxon>Autobranchia</taxon>
        <taxon>Pteriomorphia</taxon>
        <taxon>Mytilida</taxon>
        <taxon>Mytiloidea</taxon>
        <taxon>Mytilidae</taxon>
        <taxon>Lithophaginae</taxon>
        <taxon>Lithophaga</taxon>
    </lineage>
</organism>
<keyword evidence="1" id="KW-1133">Transmembrane helix</keyword>
<accession>A0A516EZI6</accession>
<sequence>MLEVVVMMVVILLGQSALSVGMPLHIGLYVGLLSFMVAFKVGYSMGSLVGYFVFLLYVGSLLVLFGYTLCLFPNQRFTQEYVVGPGVFLFCVFMSVVTGVVGETAHDFFSGGSSGFVGNFFVNIPGAVAYGFMAAYLFYMLVLTTGFCSKGHEPLRMWFAKEGLRRQR</sequence>
<dbReference type="AlphaFoldDB" id="A0A516EZI6"/>
<evidence type="ECO:0000256" key="1">
    <source>
        <dbReference type="SAM" id="Phobius"/>
    </source>
</evidence>
<proteinExistence type="predicted"/>
<reference evidence="2" key="1">
    <citation type="journal article" date="2019" name="Mol. Phylogenet. Evol.">
        <title>A mitochondrial genome phylogeny of Mytilidae (Bivalvia: Mytilida).</title>
        <authorList>
            <person name="Lee Y."/>
            <person name="Kwak H."/>
            <person name="Shin J."/>
            <person name="Kim S.C."/>
            <person name="Kim T."/>
            <person name="Park J.K."/>
        </authorList>
    </citation>
    <scope>NUCLEOTIDE SEQUENCE</scope>
</reference>
<feature type="transmembrane region" description="Helical" evidence="1">
    <location>
        <begin position="43"/>
        <end position="69"/>
    </location>
</feature>
<feature type="transmembrane region" description="Helical" evidence="1">
    <location>
        <begin position="121"/>
        <end position="148"/>
    </location>
</feature>
<geneLocation type="mitochondrion" evidence="2"/>
<dbReference type="EMBL" id="MK721546">
    <property type="protein sequence ID" value="QDO71912.1"/>
    <property type="molecule type" value="Genomic_DNA"/>
</dbReference>
<evidence type="ECO:0000313" key="2">
    <source>
        <dbReference type="EMBL" id="QDO71912.1"/>
    </source>
</evidence>
<keyword evidence="1" id="KW-0472">Membrane</keyword>
<protein>
    <submittedName>
        <fullName evidence="2">NADH dehydrogenase subunit 6</fullName>
    </submittedName>
</protein>
<name>A0A516EZI6_9BIVA</name>
<gene>
    <name evidence="2" type="primary">nad6</name>
</gene>
<keyword evidence="2" id="KW-0496">Mitochondrion</keyword>